<feature type="domain" description="HTH araC/xylS-type" evidence="4">
    <location>
        <begin position="151"/>
        <end position="249"/>
    </location>
</feature>
<proteinExistence type="predicted"/>
<evidence type="ECO:0000259" key="4">
    <source>
        <dbReference type="PROSITE" id="PS01124"/>
    </source>
</evidence>
<dbReference type="PROSITE" id="PS00041">
    <property type="entry name" value="HTH_ARAC_FAMILY_1"/>
    <property type="match status" value="1"/>
</dbReference>
<dbReference type="EMBL" id="WKKZ01000328">
    <property type="protein sequence ID" value="MSE05637.1"/>
    <property type="molecule type" value="Genomic_DNA"/>
</dbReference>
<dbReference type="GO" id="GO:0003700">
    <property type="term" value="F:DNA-binding transcription factor activity"/>
    <property type="evidence" value="ECO:0007669"/>
    <property type="project" value="InterPro"/>
</dbReference>
<dbReference type="PROSITE" id="PS01124">
    <property type="entry name" value="HTH_ARAC_FAMILY_2"/>
    <property type="match status" value="1"/>
</dbReference>
<keyword evidence="3" id="KW-0804">Transcription</keyword>
<reference evidence="5 6" key="1">
    <citation type="submission" date="2019-11" db="EMBL/GenBank/DDBJ databases">
        <title>Draft Genome Sequence of Plant Growth-Promoting Rhizosphere-Associated Bacteria.</title>
        <authorList>
            <person name="Vasilyev I.Y."/>
            <person name="Radchenko V."/>
            <person name="Ilnitskaya E.V."/>
        </authorList>
    </citation>
    <scope>NUCLEOTIDE SEQUENCE [LARGE SCALE GENOMIC DNA]</scope>
    <source>
        <strain evidence="5 6">VRA_1sq_f</strain>
    </source>
</reference>
<dbReference type="PANTHER" id="PTHR43280:SF2">
    <property type="entry name" value="HTH-TYPE TRANSCRIPTIONAL REGULATOR EXSA"/>
    <property type="match status" value="1"/>
</dbReference>
<dbReference type="AlphaFoldDB" id="A0A6A8LSP1"/>
<organism evidence="5 6">
    <name type="scientific">Ligilactobacillus salivarius</name>
    <dbReference type="NCBI Taxonomy" id="1624"/>
    <lineage>
        <taxon>Bacteria</taxon>
        <taxon>Bacillati</taxon>
        <taxon>Bacillota</taxon>
        <taxon>Bacilli</taxon>
        <taxon>Lactobacillales</taxon>
        <taxon>Lactobacillaceae</taxon>
        <taxon>Ligilactobacillus</taxon>
    </lineage>
</organism>
<dbReference type="InterPro" id="IPR018062">
    <property type="entry name" value="HTH_AraC-typ_CS"/>
</dbReference>
<dbReference type="PRINTS" id="PR00032">
    <property type="entry name" value="HTHARAC"/>
</dbReference>
<dbReference type="Pfam" id="PF12833">
    <property type="entry name" value="HTH_18"/>
    <property type="match status" value="1"/>
</dbReference>
<protein>
    <submittedName>
        <fullName evidence="5">AraC family transcriptional regulator</fullName>
    </submittedName>
</protein>
<evidence type="ECO:0000256" key="3">
    <source>
        <dbReference type="ARBA" id="ARBA00023163"/>
    </source>
</evidence>
<dbReference type="SUPFAM" id="SSF46689">
    <property type="entry name" value="Homeodomain-like"/>
    <property type="match status" value="2"/>
</dbReference>
<sequence>YQALFSKQATISTPKFDNSLSFVESFSNKTKYSYRSFASEKKLLYYLVHGDENKFNLAFKEFTSKGTYGIFSDNILRSKKNAAIIMTSKFSYAASSVGLTDEIVYKLRDRCIQKVESKTNIISIDNLVYEIGMLFFKLILSKKSDNSANIDAMINYIKTNIHKNLSVDDVISQSPYSKSRASAIFKEETGKTIIEYISEQKVLEAQSLLIFSNSSILDIAVDLGYGDQSYFTKVFSKYTGITPSKFRKKFHI</sequence>
<accession>A0A6A8LSP1</accession>
<dbReference type="GO" id="GO:0043565">
    <property type="term" value="F:sequence-specific DNA binding"/>
    <property type="evidence" value="ECO:0007669"/>
    <property type="project" value="InterPro"/>
</dbReference>
<dbReference type="InterPro" id="IPR020449">
    <property type="entry name" value="Tscrpt_reg_AraC-type_HTH"/>
</dbReference>
<name>A0A6A8LSP1_9LACO</name>
<dbReference type="SMART" id="SM00342">
    <property type="entry name" value="HTH_ARAC"/>
    <property type="match status" value="1"/>
</dbReference>
<dbReference type="InterPro" id="IPR018060">
    <property type="entry name" value="HTH_AraC"/>
</dbReference>
<dbReference type="InterPro" id="IPR009057">
    <property type="entry name" value="Homeodomain-like_sf"/>
</dbReference>
<comment type="caution">
    <text evidence="5">The sequence shown here is derived from an EMBL/GenBank/DDBJ whole genome shotgun (WGS) entry which is preliminary data.</text>
</comment>
<evidence type="ECO:0000256" key="1">
    <source>
        <dbReference type="ARBA" id="ARBA00023015"/>
    </source>
</evidence>
<evidence type="ECO:0000313" key="5">
    <source>
        <dbReference type="EMBL" id="MSE05637.1"/>
    </source>
</evidence>
<keyword evidence="2" id="KW-0238">DNA-binding</keyword>
<dbReference type="Gene3D" id="1.10.10.60">
    <property type="entry name" value="Homeodomain-like"/>
    <property type="match status" value="2"/>
</dbReference>
<dbReference type="Proteomes" id="UP000437575">
    <property type="component" value="Unassembled WGS sequence"/>
</dbReference>
<evidence type="ECO:0000256" key="2">
    <source>
        <dbReference type="ARBA" id="ARBA00023125"/>
    </source>
</evidence>
<dbReference type="PANTHER" id="PTHR43280">
    <property type="entry name" value="ARAC-FAMILY TRANSCRIPTIONAL REGULATOR"/>
    <property type="match status" value="1"/>
</dbReference>
<gene>
    <name evidence="5" type="ORF">GKC34_07395</name>
</gene>
<evidence type="ECO:0000313" key="6">
    <source>
        <dbReference type="Proteomes" id="UP000437575"/>
    </source>
</evidence>
<keyword evidence="1" id="KW-0805">Transcription regulation</keyword>
<feature type="non-terminal residue" evidence="5">
    <location>
        <position position="1"/>
    </location>
</feature>